<evidence type="ECO:0000313" key="1">
    <source>
        <dbReference type="EMBL" id="CAA71808.1"/>
    </source>
</evidence>
<dbReference type="PIR" id="T14557">
    <property type="entry name" value="T14557"/>
</dbReference>
<reference evidence="1" key="2">
    <citation type="submission" date="1998-02" db="EMBL/GenBank/DDBJ databases">
        <authorList>
            <person name="Ran Z.H."/>
            <person name="Michaelis G."/>
        </authorList>
    </citation>
    <scope>NUCLEOTIDE SEQUENCE</scope>
    <source>
        <tissue evidence="1">Leaf</tissue>
    </source>
</reference>
<gene>
    <name evidence="1" type="primary">orf2</name>
</gene>
<organism evidence="1">
    <name type="scientific">Beta vulgaris subsp. maritima</name>
    <name type="common">Sea beet</name>
    <name type="synonym">Beta maritima</name>
    <dbReference type="NCBI Taxonomy" id="350892"/>
    <lineage>
        <taxon>Eukaryota</taxon>
        <taxon>Viridiplantae</taxon>
        <taxon>Streptophyta</taxon>
        <taxon>Embryophyta</taxon>
        <taxon>Tracheophyta</taxon>
        <taxon>Spermatophyta</taxon>
        <taxon>Magnoliopsida</taxon>
        <taxon>eudicotyledons</taxon>
        <taxon>Gunneridae</taxon>
        <taxon>Pentapetalae</taxon>
        <taxon>Caryophyllales</taxon>
        <taxon>Chenopodiaceae</taxon>
        <taxon>Betoideae</taxon>
        <taxon>Beta</taxon>
    </lineage>
</organism>
<geneLocation type="mitochondrion" evidence="1"/>
<reference evidence="1" key="1">
    <citation type="submission" date="1997-01" db="EMBL/GenBank/DDBJ databases">
        <authorList>
            <person name="Michaelis G.F."/>
        </authorList>
    </citation>
    <scope>NUCLEOTIDE SEQUENCE</scope>
    <source>
        <tissue evidence="1">Leaf</tissue>
    </source>
</reference>
<protein>
    <submittedName>
        <fullName evidence="1">Uncharacterized protein orf2</fullName>
    </submittedName>
</protein>
<accession>O47883</accession>
<name>O47883_BETVM</name>
<proteinExistence type="predicted"/>
<keyword evidence="1" id="KW-0496">Mitochondrion</keyword>
<sequence>MNMNMKGMVIFSISSVSHYRSGYAMFVNVAIYHHDSLIRRDFSTCNSLQLQLSTDIYDTYHRLKSEDLLPSLTPFQLSMTQQEIENGHYRLGRLEYLSSPSKDMMHFLSDILPDYPDVYTYVNKTTVVVIKASDIKDSLVLMGLSVTLHRLIYGTLPENGFRLSDRFPALVKTLEDMKNVDKLYKVEMASSLSVIRKSHVLKAVKPFLGDGYVFRLVRSIFDLPIYRNDGSLISLDHNIPPIGEVSRLLFNVVLMDIFDREFVKCYPKIRFTRFCHEIFVATADIYDVFFDEKTCYALLEKTGLRGEIHSISRGGGFLLCGGNKEILHPGAKLVLIDNSRKIIVCDPYSYL</sequence>
<dbReference type="EMBL" id="Y10854">
    <property type="protein sequence ID" value="CAA71808.1"/>
    <property type="molecule type" value="Genomic_DNA"/>
</dbReference>
<dbReference type="AlphaFoldDB" id="O47883"/>